<name>A0AAE8MF16_9HYPO</name>
<feature type="domain" description="Heterokaryon incompatibility" evidence="1">
    <location>
        <begin position="185"/>
        <end position="342"/>
    </location>
</feature>
<reference evidence="2" key="1">
    <citation type="submission" date="2018-03" db="EMBL/GenBank/DDBJ databases">
        <authorList>
            <person name="Guldener U."/>
        </authorList>
    </citation>
    <scope>NUCLEOTIDE SEQUENCE</scope>
</reference>
<dbReference type="AlphaFoldDB" id="A0AAE8MF16"/>
<evidence type="ECO:0000313" key="3">
    <source>
        <dbReference type="Proteomes" id="UP001187734"/>
    </source>
</evidence>
<organism evidence="2 3">
    <name type="scientific">Fusarium torulosum</name>
    <dbReference type="NCBI Taxonomy" id="33205"/>
    <lineage>
        <taxon>Eukaryota</taxon>
        <taxon>Fungi</taxon>
        <taxon>Dikarya</taxon>
        <taxon>Ascomycota</taxon>
        <taxon>Pezizomycotina</taxon>
        <taxon>Sordariomycetes</taxon>
        <taxon>Hypocreomycetidae</taxon>
        <taxon>Hypocreales</taxon>
        <taxon>Nectriaceae</taxon>
        <taxon>Fusarium</taxon>
    </lineage>
</organism>
<keyword evidence="3" id="KW-1185">Reference proteome</keyword>
<protein>
    <recommendedName>
        <fullName evidence="1">Heterokaryon incompatibility domain-containing protein</fullName>
    </recommendedName>
</protein>
<proteinExistence type="predicted"/>
<accession>A0AAE8MF16</accession>
<dbReference type="InterPro" id="IPR010730">
    <property type="entry name" value="HET"/>
</dbReference>
<evidence type="ECO:0000259" key="1">
    <source>
        <dbReference type="Pfam" id="PF06985"/>
    </source>
</evidence>
<evidence type="ECO:0000313" key="2">
    <source>
        <dbReference type="EMBL" id="SPJ81810.1"/>
    </source>
</evidence>
<dbReference type="PANTHER" id="PTHR33112">
    <property type="entry name" value="DOMAIN PROTEIN, PUTATIVE-RELATED"/>
    <property type="match status" value="1"/>
</dbReference>
<gene>
    <name evidence="2" type="ORF">FTOL_09215</name>
</gene>
<dbReference type="EMBL" id="ONZP01000334">
    <property type="protein sequence ID" value="SPJ81810.1"/>
    <property type="molecule type" value="Genomic_DNA"/>
</dbReference>
<dbReference type="Proteomes" id="UP001187734">
    <property type="component" value="Unassembled WGS sequence"/>
</dbReference>
<dbReference type="Pfam" id="PF06985">
    <property type="entry name" value="HET"/>
    <property type="match status" value="1"/>
</dbReference>
<comment type="caution">
    <text evidence="2">The sequence shown here is derived from an EMBL/GenBank/DDBJ whole genome shotgun (WGS) entry which is preliminary data.</text>
</comment>
<sequence length="647" mass="73148">MSICACCQKVSIKFFSSSRDDQCTIEHHPSVAALKQSAATGCRLCAVLHDSIQRRAKNGVLYSNMSKDPVDPAQQIHLRSTKFAEQSVCVGWSDVGCIRGMEVPPNWDDIIADDAELKLGVSLSRSYQARTLKWWLDNCRANHPDCQKNHDANYAPSRLIDVESSTPDCVRLIATSQITLKDRRYVAASHCWGLNMPHSAKTVTSNINQHMRVIWLKDLPRSFVDFIHISRSIGVRYVWIDSLCIIQDSREDWMIEAAQMAAVYSNAYVTLAASSSSDGSGGCRLGEPDEVHFGPVDLKFNEIDESGRTTHRAIRVFSKPVGHSVNALRQDPLVTRGWTLQERELSPKVAHYSKDTIRWECVSQRATLDYPWGDSLPFDGSLRTFDKNQLTWQSTSNWYTDDNVRKNGCVWFEVIERYTKRSLTRQSDILPAISGIARHFCAKTGDKYHAGLLESHGVTGLIWSIQGEWNNEKNKSSRPEEYLAPSWSWASVKGSAVWYWTLKRAEDPEPVDHSFTPEILDISMVPASSDSFSHVKGGVVKMKGLLVLAAALWRDGDNLQQDQRSVLVMKPEQRLEMVGTIKFDVPSEAHQVIFCLACRRDSTHGWIDALGLVMTGRNQMEFKRVGLIRSKEKWWWDKAPTVEITII</sequence>
<dbReference type="PANTHER" id="PTHR33112:SF16">
    <property type="entry name" value="HETEROKARYON INCOMPATIBILITY DOMAIN-CONTAINING PROTEIN"/>
    <property type="match status" value="1"/>
</dbReference>